<protein>
    <submittedName>
        <fullName evidence="1">Uncharacterized protein</fullName>
    </submittedName>
</protein>
<sequence length="53" mass="5744">MRNIILLILSIQSGQRGRSSTESTTWESRGSITLLLDRKGSKVGIPCLIGGSR</sequence>
<gene>
    <name evidence="1" type="ORF">Syun_019304</name>
</gene>
<dbReference type="EMBL" id="JBBNAF010000008">
    <property type="protein sequence ID" value="KAK9121687.1"/>
    <property type="molecule type" value="Genomic_DNA"/>
</dbReference>
<organism evidence="1 2">
    <name type="scientific">Stephania yunnanensis</name>
    <dbReference type="NCBI Taxonomy" id="152371"/>
    <lineage>
        <taxon>Eukaryota</taxon>
        <taxon>Viridiplantae</taxon>
        <taxon>Streptophyta</taxon>
        <taxon>Embryophyta</taxon>
        <taxon>Tracheophyta</taxon>
        <taxon>Spermatophyta</taxon>
        <taxon>Magnoliopsida</taxon>
        <taxon>Ranunculales</taxon>
        <taxon>Menispermaceae</taxon>
        <taxon>Menispermoideae</taxon>
        <taxon>Cissampelideae</taxon>
        <taxon>Stephania</taxon>
    </lineage>
</organism>
<accession>A0AAP0NVT0</accession>
<keyword evidence="2" id="KW-1185">Reference proteome</keyword>
<comment type="caution">
    <text evidence="1">The sequence shown here is derived from an EMBL/GenBank/DDBJ whole genome shotgun (WGS) entry which is preliminary data.</text>
</comment>
<dbReference type="Proteomes" id="UP001420932">
    <property type="component" value="Unassembled WGS sequence"/>
</dbReference>
<reference evidence="1 2" key="1">
    <citation type="submission" date="2024-01" db="EMBL/GenBank/DDBJ databases">
        <title>Genome assemblies of Stephania.</title>
        <authorList>
            <person name="Yang L."/>
        </authorList>
    </citation>
    <scope>NUCLEOTIDE SEQUENCE [LARGE SCALE GENOMIC DNA]</scope>
    <source>
        <strain evidence="1">YNDBR</strain>
        <tissue evidence="1">Leaf</tissue>
    </source>
</reference>
<name>A0AAP0NVT0_9MAGN</name>
<dbReference type="AlphaFoldDB" id="A0AAP0NVT0"/>
<evidence type="ECO:0000313" key="1">
    <source>
        <dbReference type="EMBL" id="KAK9121687.1"/>
    </source>
</evidence>
<proteinExistence type="predicted"/>
<evidence type="ECO:0000313" key="2">
    <source>
        <dbReference type="Proteomes" id="UP001420932"/>
    </source>
</evidence>